<dbReference type="PANTHER" id="PTHR37305">
    <property type="entry name" value="INTEGRAL MEMBRANE PROTEIN-RELATED"/>
    <property type="match status" value="1"/>
</dbReference>
<dbReference type="EMBL" id="JXBZ01000008">
    <property type="protein sequence ID" value="KJY48819.1"/>
    <property type="molecule type" value="Genomic_DNA"/>
</dbReference>
<evidence type="ECO:0000313" key="2">
    <source>
        <dbReference type="EMBL" id="KJY48819.1"/>
    </source>
</evidence>
<organism evidence="2 3">
    <name type="scientific">Bombilactobacillus mellis</name>
    <dbReference type="NCBI Taxonomy" id="1218508"/>
    <lineage>
        <taxon>Bacteria</taxon>
        <taxon>Bacillati</taxon>
        <taxon>Bacillota</taxon>
        <taxon>Bacilli</taxon>
        <taxon>Lactobacillales</taxon>
        <taxon>Lactobacillaceae</taxon>
        <taxon>Bombilactobacillus</taxon>
    </lineage>
</organism>
<dbReference type="PATRIC" id="fig|1218508.4.peg.1217"/>
<comment type="caution">
    <text evidence="2">The sequence shown here is derived from an EMBL/GenBank/DDBJ whole genome shotgun (WGS) entry which is preliminary data.</text>
</comment>
<feature type="transmembrane region" description="Helical" evidence="1">
    <location>
        <begin position="54"/>
        <end position="81"/>
    </location>
</feature>
<dbReference type="OrthoDB" id="2295852at2"/>
<evidence type="ECO:0000256" key="1">
    <source>
        <dbReference type="SAM" id="Phobius"/>
    </source>
</evidence>
<dbReference type="RefSeq" id="WP_045923073.1">
    <property type="nucleotide sequence ID" value="NZ_JBHTHW010000008.1"/>
</dbReference>
<gene>
    <name evidence="2" type="ORF">JG29_12300</name>
</gene>
<feature type="transmembrane region" description="Helical" evidence="1">
    <location>
        <begin position="140"/>
        <end position="161"/>
    </location>
</feature>
<keyword evidence="3" id="KW-1185">Reference proteome</keyword>
<dbReference type="HOGENOM" id="CLU_050687_1_0_9"/>
<dbReference type="STRING" id="1218508.JG29_12300"/>
<feature type="transmembrane region" description="Helical" evidence="1">
    <location>
        <begin position="93"/>
        <end position="120"/>
    </location>
</feature>
<dbReference type="PANTHER" id="PTHR37305:SF1">
    <property type="entry name" value="MEMBRANE PROTEIN"/>
    <property type="match status" value="1"/>
</dbReference>
<accession>A0A0F4KS42</accession>
<dbReference type="Pfam" id="PF12730">
    <property type="entry name" value="ABC2_membrane_4"/>
    <property type="match status" value="1"/>
</dbReference>
<sequence length="255" mass="29462">MKTCLKQEFYKLLHKKMIWIIPIILLLLMIFAALSLSAQENRLLAMDTYFSDNWIMLLLIITASTIFSMEFQNNAILILLYKAPHKSEVYLAKIIVIFVYNLALHVLAIVFTLLLKAFALGGTVNWIATYQYQQPLWLNMLHTSFLDLIASTLIISLIFLVSCLINNNAVVIAVNLGIFFMGGSLSADWLRSGSRWLDLIKWNPLNMTNLVTQYYNYPVYHQTSHLNNLQLLTGSLAYIFFFLILGYLIFKKKRF</sequence>
<dbReference type="AlphaFoldDB" id="A0A0F4KS42"/>
<keyword evidence="1" id="KW-0812">Transmembrane</keyword>
<reference evidence="2 3" key="1">
    <citation type="submission" date="2014-12" db="EMBL/GenBank/DDBJ databases">
        <title>Comparative genomics of the lactic acid bacteria isolated from the honey bee gut.</title>
        <authorList>
            <person name="Ellegaard K.M."/>
            <person name="Tamarit D."/>
            <person name="Javelind E."/>
            <person name="Olofsson T."/>
            <person name="Andersson S.G."/>
            <person name="Vasquez A."/>
        </authorList>
    </citation>
    <scope>NUCLEOTIDE SEQUENCE [LARGE SCALE GENOMIC DNA]</scope>
    <source>
        <strain evidence="2 3">Hon2</strain>
    </source>
</reference>
<keyword evidence="1" id="KW-0472">Membrane</keyword>
<evidence type="ECO:0000313" key="3">
    <source>
        <dbReference type="Proteomes" id="UP000033695"/>
    </source>
</evidence>
<proteinExistence type="predicted"/>
<protein>
    <submittedName>
        <fullName evidence="2">ABC superfamily ATP binding cassette transporter, membrane protein</fullName>
    </submittedName>
</protein>
<name>A0A0F4KS42_9LACO</name>
<dbReference type="Proteomes" id="UP000033695">
    <property type="component" value="Unassembled WGS sequence"/>
</dbReference>
<feature type="transmembrane region" description="Helical" evidence="1">
    <location>
        <begin position="229"/>
        <end position="250"/>
    </location>
</feature>
<keyword evidence="1" id="KW-1133">Transmembrane helix</keyword>
<feature type="transmembrane region" description="Helical" evidence="1">
    <location>
        <begin position="168"/>
        <end position="187"/>
    </location>
</feature>